<dbReference type="EMBL" id="JADXDR010000095">
    <property type="protein sequence ID" value="KAI7839740.1"/>
    <property type="molecule type" value="Genomic_DNA"/>
</dbReference>
<evidence type="ECO:0000259" key="6">
    <source>
        <dbReference type="Pfam" id="PF12333"/>
    </source>
</evidence>
<dbReference type="Gene3D" id="1.25.10.10">
    <property type="entry name" value="Leucine-rich Repeat Variant"/>
    <property type="match status" value="1"/>
</dbReference>
<evidence type="ECO:0000256" key="5">
    <source>
        <dbReference type="SAM" id="MobiDB-lite"/>
    </source>
</evidence>
<name>A0AAD5DKQ7_9CHLO</name>
<proteinExistence type="inferred from homology"/>
<keyword evidence="9" id="KW-1185">Reference proteome</keyword>
<feature type="compositionally biased region" description="Low complexity" evidence="5">
    <location>
        <begin position="260"/>
        <end position="271"/>
    </location>
</feature>
<evidence type="ECO:0000313" key="9">
    <source>
        <dbReference type="Proteomes" id="UP001205105"/>
    </source>
</evidence>
<feature type="region of interest" description="Disordered" evidence="5">
    <location>
        <begin position="241"/>
        <end position="271"/>
    </location>
</feature>
<dbReference type="AlphaFoldDB" id="A0AAD5DKQ7"/>
<evidence type="ECO:0000313" key="8">
    <source>
        <dbReference type="EMBL" id="KAI7839740.1"/>
    </source>
</evidence>
<dbReference type="InterPro" id="IPR011989">
    <property type="entry name" value="ARM-like"/>
</dbReference>
<comment type="similarity">
    <text evidence="3">Belongs to the IPI1/TEX10 family.</text>
</comment>
<evidence type="ECO:0000256" key="3">
    <source>
        <dbReference type="ARBA" id="ARBA00006427"/>
    </source>
</evidence>
<keyword evidence="4" id="KW-0539">Nucleus</keyword>
<dbReference type="PANTHER" id="PTHR16056:SF2">
    <property type="entry name" value="TESTIS-EXPRESSED PROTEIN 10"/>
    <property type="match status" value="1"/>
</dbReference>
<gene>
    <name evidence="8" type="ORF">COHA_006544</name>
</gene>
<evidence type="ECO:0000256" key="1">
    <source>
        <dbReference type="ARBA" id="ARBA00004604"/>
    </source>
</evidence>
<dbReference type="Pfam" id="PF25781">
    <property type="entry name" value="TPR_TEX10"/>
    <property type="match status" value="1"/>
</dbReference>
<dbReference type="InterPro" id="IPR057949">
    <property type="entry name" value="TPR_TEX10"/>
</dbReference>
<evidence type="ECO:0000256" key="4">
    <source>
        <dbReference type="ARBA" id="ARBA00023242"/>
    </source>
</evidence>
<evidence type="ECO:0000256" key="2">
    <source>
        <dbReference type="ARBA" id="ARBA00004642"/>
    </source>
</evidence>
<comment type="subcellular location">
    <subcellularLocation>
        <location evidence="1">Nucleus</location>
        <location evidence="1">Nucleolus</location>
    </subcellularLocation>
    <subcellularLocation>
        <location evidence="2">Nucleus</location>
        <location evidence="2">Nucleoplasm</location>
    </subcellularLocation>
</comment>
<evidence type="ECO:0000259" key="7">
    <source>
        <dbReference type="Pfam" id="PF25781"/>
    </source>
</evidence>
<dbReference type="PANTHER" id="PTHR16056">
    <property type="entry name" value="REGULATOR OF MICROTUBULE DYNAMICS PROTEIN"/>
    <property type="match status" value="1"/>
</dbReference>
<feature type="domain" description="Pre-rRNA-processing protein Ipi1 N-terminal" evidence="6">
    <location>
        <begin position="143"/>
        <end position="210"/>
    </location>
</feature>
<feature type="compositionally biased region" description="Gly residues" evidence="5">
    <location>
        <begin position="245"/>
        <end position="259"/>
    </location>
</feature>
<feature type="region of interest" description="Disordered" evidence="5">
    <location>
        <begin position="291"/>
        <end position="319"/>
    </location>
</feature>
<dbReference type="InterPro" id="IPR016024">
    <property type="entry name" value="ARM-type_fold"/>
</dbReference>
<feature type="compositionally biased region" description="Gly residues" evidence="5">
    <location>
        <begin position="296"/>
        <end position="315"/>
    </location>
</feature>
<comment type="caution">
    <text evidence="8">The sequence shown here is derived from an EMBL/GenBank/DDBJ whole genome shotgun (WGS) entry which is preliminary data.</text>
</comment>
<evidence type="ECO:0008006" key="10">
    <source>
        <dbReference type="Google" id="ProtNLM"/>
    </source>
</evidence>
<dbReference type="Proteomes" id="UP001205105">
    <property type="component" value="Unassembled WGS sequence"/>
</dbReference>
<dbReference type="InterPro" id="IPR024679">
    <property type="entry name" value="Ipi1_N"/>
</dbReference>
<dbReference type="Pfam" id="PF12333">
    <property type="entry name" value="Ipi1_N"/>
    <property type="match status" value="1"/>
</dbReference>
<reference evidence="8" key="1">
    <citation type="submission" date="2020-11" db="EMBL/GenBank/DDBJ databases">
        <title>Chlorella ohadii genome sequencing and assembly.</title>
        <authorList>
            <person name="Murik O."/>
            <person name="Treves H."/>
            <person name="Kedem I."/>
            <person name="Shotland Y."/>
            <person name="Kaplan A."/>
        </authorList>
    </citation>
    <scope>NUCLEOTIDE SEQUENCE</scope>
    <source>
        <strain evidence="8">1</strain>
    </source>
</reference>
<feature type="domain" description="TEX10-like TPR repeats" evidence="7">
    <location>
        <begin position="590"/>
        <end position="730"/>
    </location>
</feature>
<accession>A0AAD5DKQ7</accession>
<sequence>MGKPGGRKKKNAGVGVDFKKVKHKVGKKLPRAQNQTDTSFKSRTISLAQQSVAVDREGQAVSTRNLTLKELLGQCGHYSERVRKDALQGLGQLLAAHPEELRRHATLVMEAAAERISDGEAAVRGALRELLSGTLFPALGPSSLAPFVPLLMAHICAAMTHLAEPIRADALGFLELLMGCRPDLVASSSASLAPVLQHFGDLLSKGSRGRSIKAGSLASLHGVVLSLERFLSKAMAAMDPSSSGSGSGSGSGGGGGSGSGAPATGSTGAAPAQQPAVLAWRRCEWPPAAAAAAAEGSGGGGGGSGGDHAAGGAAGAGAASSDPAEAAAATLLGHLLDCWSEAGPSQLAEAPELVGAQSLTAILRCCDLLLGRWSAARLAGSPHDKASLASAIVKKVSPHFPVQRPAVKAAAAVADQLVLLNVAAAQLLARFLPGQAAGTAGSAAGTAGAAGWEQPWVERLLDWFAGVMAEGSALPASDDALFGEAPASAEAGGGGGKKQARGGREAGAALPAEVYQSALDGTLRVLPLLPPPRRAQLLQAAWQLWQRSPSRGSARVRVLAFWQRLLRNPAEAFCAATPGGGPLLQQGDVATWLAALPRHLFELGSSSPAATQASLRLLLGAARCAPAGSPLAAALQEVQPQLVPLFAVLLPPGKQAASATAAAGPRVHVGPLGSLPAEVQDLAVDLLYHFPAASEQLLRTAAVVCLGDAFPTATAARLLSVLAAKAAAGGAEPTAFAGLLLNLLSGSSAAGLQQRSWPRHAALACVACEAAMQLGPPEAVAAALLPPLLECASGGPSSSWAAYSLLELCARLAAAAAAAQQPWQPAGPAAAALPHLMLQLQASCQPAAAAASGQGNGSDRQQLEAADCTALCIRLLRLLPQQLLPALLAAVAQGVAASAAQQQRQQQQLLPAVLQLLAALLREQPLHEALLEQQAAVQAALSACRSACAAAGGDSQSGRDWQERLRQVETAAAAVLGGA</sequence>
<dbReference type="SUPFAM" id="SSF48371">
    <property type="entry name" value="ARM repeat"/>
    <property type="match status" value="1"/>
</dbReference>
<protein>
    <recommendedName>
        <fullName evidence="10">Pre-rRNA-processing protein Ipi1 N-terminal domain-containing protein</fullName>
    </recommendedName>
</protein>
<dbReference type="GO" id="GO:0005634">
    <property type="term" value="C:nucleus"/>
    <property type="evidence" value="ECO:0007669"/>
    <property type="project" value="UniProtKB-SubCell"/>
</dbReference>
<organism evidence="8 9">
    <name type="scientific">Chlorella ohadii</name>
    <dbReference type="NCBI Taxonomy" id="2649997"/>
    <lineage>
        <taxon>Eukaryota</taxon>
        <taxon>Viridiplantae</taxon>
        <taxon>Chlorophyta</taxon>
        <taxon>core chlorophytes</taxon>
        <taxon>Trebouxiophyceae</taxon>
        <taxon>Chlorellales</taxon>
        <taxon>Chlorellaceae</taxon>
        <taxon>Chlorella clade</taxon>
        <taxon>Chlorella</taxon>
    </lineage>
</organism>